<dbReference type="SUPFAM" id="SSF57924">
    <property type="entry name" value="Inhibitor of apoptosis (IAP) repeat"/>
    <property type="match status" value="1"/>
</dbReference>
<keyword evidence="2" id="KW-1185">Reference proteome</keyword>
<dbReference type="Pfam" id="PF00653">
    <property type="entry name" value="BIR"/>
    <property type="match status" value="1"/>
</dbReference>
<reference evidence="1" key="1">
    <citation type="journal article" date="2019" name="bioRxiv">
        <title>The Genome of the Zebra Mussel, Dreissena polymorpha: A Resource for Invasive Species Research.</title>
        <authorList>
            <person name="McCartney M.A."/>
            <person name="Auch B."/>
            <person name="Kono T."/>
            <person name="Mallez S."/>
            <person name="Zhang Y."/>
            <person name="Obille A."/>
            <person name="Becker A."/>
            <person name="Abrahante J.E."/>
            <person name="Garbe J."/>
            <person name="Badalamenti J.P."/>
            <person name="Herman A."/>
            <person name="Mangelson H."/>
            <person name="Liachko I."/>
            <person name="Sullivan S."/>
            <person name="Sone E.D."/>
            <person name="Koren S."/>
            <person name="Silverstein K.A.T."/>
            <person name="Beckman K.B."/>
            <person name="Gohl D.M."/>
        </authorList>
    </citation>
    <scope>NUCLEOTIDE SEQUENCE</scope>
    <source>
        <strain evidence="1">Duluth1</strain>
        <tissue evidence="1">Whole animal</tissue>
    </source>
</reference>
<sequence>MSLYQRLQSFENRRSKRSINPHISGYGRYGVSKEDLASQWFIYDPRVISDTIECVRCVYCQVHIFFWNMNKEDVRLRHRPLCPVCPFVFDWVMNTEEKMKLSQRQFSRACPFDNELFGRYLQNEFAKLYQRANNGIAKTESNNQTCSTKSVDSLQTQITKMMTNTMIIVISMNCLRRKLKRLVLEPAPILIENKLKSSVKRLNKGVCKGNFQNEEQK</sequence>
<proteinExistence type="predicted"/>
<dbReference type="Gene3D" id="1.10.1170.10">
    <property type="entry name" value="Inhibitor Of Apoptosis Protein (2mihbC-IAP-1), Chain A"/>
    <property type="match status" value="1"/>
</dbReference>
<dbReference type="EMBL" id="JAIWYP010000014">
    <property type="protein sequence ID" value="KAH3708442.1"/>
    <property type="molecule type" value="Genomic_DNA"/>
</dbReference>
<dbReference type="PROSITE" id="PS50143">
    <property type="entry name" value="BIR_REPEAT_2"/>
    <property type="match status" value="1"/>
</dbReference>
<gene>
    <name evidence="1" type="ORF">DPMN_067893</name>
</gene>
<comment type="caution">
    <text evidence="1">The sequence shown here is derived from an EMBL/GenBank/DDBJ whole genome shotgun (WGS) entry which is preliminary data.</text>
</comment>
<dbReference type="Proteomes" id="UP000828390">
    <property type="component" value="Unassembled WGS sequence"/>
</dbReference>
<dbReference type="InterPro" id="IPR001370">
    <property type="entry name" value="BIR_rpt"/>
</dbReference>
<organism evidence="1 2">
    <name type="scientific">Dreissena polymorpha</name>
    <name type="common">Zebra mussel</name>
    <name type="synonym">Mytilus polymorpha</name>
    <dbReference type="NCBI Taxonomy" id="45954"/>
    <lineage>
        <taxon>Eukaryota</taxon>
        <taxon>Metazoa</taxon>
        <taxon>Spiralia</taxon>
        <taxon>Lophotrochozoa</taxon>
        <taxon>Mollusca</taxon>
        <taxon>Bivalvia</taxon>
        <taxon>Autobranchia</taxon>
        <taxon>Heteroconchia</taxon>
        <taxon>Euheterodonta</taxon>
        <taxon>Imparidentia</taxon>
        <taxon>Neoheterodontei</taxon>
        <taxon>Myida</taxon>
        <taxon>Dreissenoidea</taxon>
        <taxon>Dreissenidae</taxon>
        <taxon>Dreissena</taxon>
    </lineage>
</organism>
<dbReference type="AlphaFoldDB" id="A0A9D3YY54"/>
<reference evidence="1" key="2">
    <citation type="submission" date="2020-11" db="EMBL/GenBank/DDBJ databases">
        <authorList>
            <person name="McCartney M.A."/>
            <person name="Auch B."/>
            <person name="Kono T."/>
            <person name="Mallez S."/>
            <person name="Becker A."/>
            <person name="Gohl D.M."/>
            <person name="Silverstein K.A.T."/>
            <person name="Koren S."/>
            <person name="Bechman K.B."/>
            <person name="Herman A."/>
            <person name="Abrahante J.E."/>
            <person name="Garbe J."/>
        </authorList>
    </citation>
    <scope>NUCLEOTIDE SEQUENCE</scope>
    <source>
        <strain evidence="1">Duluth1</strain>
        <tissue evidence="1">Whole animal</tissue>
    </source>
</reference>
<evidence type="ECO:0000313" key="2">
    <source>
        <dbReference type="Proteomes" id="UP000828390"/>
    </source>
</evidence>
<protein>
    <submittedName>
        <fullName evidence="1">Uncharacterized protein</fullName>
    </submittedName>
</protein>
<evidence type="ECO:0000313" key="1">
    <source>
        <dbReference type="EMBL" id="KAH3708442.1"/>
    </source>
</evidence>
<name>A0A9D3YY54_DREPO</name>
<accession>A0A9D3YY54</accession>